<evidence type="ECO:0000256" key="5">
    <source>
        <dbReference type="ARBA" id="ARBA00023136"/>
    </source>
</evidence>
<protein>
    <submittedName>
        <fullName evidence="8">Cell division protein FtsX</fullName>
    </submittedName>
</protein>
<evidence type="ECO:0000256" key="2">
    <source>
        <dbReference type="ARBA" id="ARBA00022475"/>
    </source>
</evidence>
<keyword evidence="3 6" id="KW-0812">Transmembrane</keyword>
<proteinExistence type="predicted"/>
<keyword evidence="8" id="KW-0132">Cell division</keyword>
<dbReference type="OrthoDB" id="5348519at2"/>
<feature type="domain" description="ABC3 transporter permease C-terminal" evidence="7">
    <location>
        <begin position="151"/>
        <end position="263"/>
    </location>
</feature>
<keyword evidence="8" id="KW-0131">Cell cycle</keyword>
<dbReference type="AlphaFoldDB" id="A0A1W6BY05"/>
<keyword evidence="4 6" id="KW-1133">Transmembrane helix</keyword>
<comment type="subcellular location">
    <subcellularLocation>
        <location evidence="1">Cell membrane</location>
        <topology evidence="1">Multi-pass membrane protein</topology>
    </subcellularLocation>
</comment>
<name>A0A1W6BY05_9BACT</name>
<evidence type="ECO:0000313" key="9">
    <source>
        <dbReference type="Proteomes" id="UP000192902"/>
    </source>
</evidence>
<evidence type="ECO:0000256" key="3">
    <source>
        <dbReference type="ARBA" id="ARBA00022692"/>
    </source>
</evidence>
<gene>
    <name evidence="8" type="primary">ftsX</name>
    <name evidence="8" type="ORF">CCUN_1385</name>
</gene>
<dbReference type="InterPro" id="IPR004513">
    <property type="entry name" value="FtsX"/>
</dbReference>
<dbReference type="STRING" id="1121267.CCUN_1385"/>
<dbReference type="GO" id="GO:0005886">
    <property type="term" value="C:plasma membrane"/>
    <property type="evidence" value="ECO:0007669"/>
    <property type="project" value="UniProtKB-SubCell"/>
</dbReference>
<sequence length="268" mass="31788">MKFFKTHISLILPLLFMMFAFEFILLTNSTLNYYEKLVNKDYNIIITSTSNLDENIIKTKISSFVSFEILDPKDLIERLKKDISDKNLKILRNSLPKFYSIKLNHLPNQSELNTIKNQLLSINGISKVETFSKTHDKIYSLLVLVKLVFWLFLFIIILLSFVLFLKQMRIWLYEHTQRVEIMCLFGAPFWFRSFMLYRVVFVDCFISFLILLLFFTRFYNLTFIQESLKAVDIVLPPVNFIVHLGGIFLATLFVCLMCVNFVMFRVKR</sequence>
<feature type="transmembrane region" description="Helical" evidence="6">
    <location>
        <begin position="7"/>
        <end position="26"/>
    </location>
</feature>
<dbReference type="PANTHER" id="PTHR47755">
    <property type="entry name" value="CELL DIVISION PROTEIN FTSX"/>
    <property type="match status" value="1"/>
</dbReference>
<dbReference type="GO" id="GO:0051301">
    <property type="term" value="P:cell division"/>
    <property type="evidence" value="ECO:0007669"/>
    <property type="project" value="UniProtKB-KW"/>
</dbReference>
<dbReference type="Proteomes" id="UP000192902">
    <property type="component" value="Chromosome"/>
</dbReference>
<dbReference type="eggNOG" id="COG2177">
    <property type="taxonomic scope" value="Bacteria"/>
</dbReference>
<feature type="transmembrane region" description="Helical" evidence="6">
    <location>
        <begin position="240"/>
        <end position="264"/>
    </location>
</feature>
<feature type="transmembrane region" description="Helical" evidence="6">
    <location>
        <begin position="138"/>
        <end position="165"/>
    </location>
</feature>
<dbReference type="EMBL" id="CP020867">
    <property type="protein sequence ID" value="ARJ56973.1"/>
    <property type="molecule type" value="Genomic_DNA"/>
</dbReference>
<organism evidence="8 9">
    <name type="scientific">Campylobacter cuniculorum DSM 23162 = LMG 24588</name>
    <dbReference type="NCBI Taxonomy" id="1121267"/>
    <lineage>
        <taxon>Bacteria</taxon>
        <taxon>Pseudomonadati</taxon>
        <taxon>Campylobacterota</taxon>
        <taxon>Epsilonproteobacteria</taxon>
        <taxon>Campylobacterales</taxon>
        <taxon>Campylobacteraceae</taxon>
        <taxon>Campylobacter</taxon>
    </lineage>
</organism>
<keyword evidence="5 6" id="KW-0472">Membrane</keyword>
<keyword evidence="2" id="KW-1003">Cell membrane</keyword>
<reference evidence="8 9" key="1">
    <citation type="submission" date="2017-04" db="EMBL/GenBank/DDBJ databases">
        <title>Complete genome sequence of the Campylobacter cuniculorum type strain LMG24588.</title>
        <authorList>
            <person name="Miller W.G."/>
            <person name="Yee E."/>
            <person name="Revez J."/>
            <person name="Bono J.L."/>
            <person name="Rossi M."/>
        </authorList>
    </citation>
    <scope>NUCLEOTIDE SEQUENCE [LARGE SCALE GENOMIC DNA]</scope>
    <source>
        <strain evidence="8 9">LMG 24588</strain>
    </source>
</reference>
<evidence type="ECO:0000256" key="1">
    <source>
        <dbReference type="ARBA" id="ARBA00004651"/>
    </source>
</evidence>
<dbReference type="Pfam" id="PF02687">
    <property type="entry name" value="FtsX"/>
    <property type="match status" value="1"/>
</dbReference>
<dbReference type="PANTHER" id="PTHR47755:SF1">
    <property type="entry name" value="CELL DIVISION PROTEIN FTSX"/>
    <property type="match status" value="1"/>
</dbReference>
<accession>A0A1W6BY05</accession>
<dbReference type="InterPro" id="IPR003838">
    <property type="entry name" value="ABC3_permease_C"/>
</dbReference>
<evidence type="ECO:0000256" key="6">
    <source>
        <dbReference type="SAM" id="Phobius"/>
    </source>
</evidence>
<evidence type="ECO:0000256" key="4">
    <source>
        <dbReference type="ARBA" id="ARBA00022989"/>
    </source>
</evidence>
<dbReference type="KEGG" id="ccun:CCUN_1385"/>
<dbReference type="RefSeq" id="WP_027305881.1">
    <property type="nucleotide sequence ID" value="NZ_CP020867.1"/>
</dbReference>
<evidence type="ECO:0000313" key="8">
    <source>
        <dbReference type="EMBL" id="ARJ56973.1"/>
    </source>
</evidence>
<feature type="transmembrane region" description="Helical" evidence="6">
    <location>
        <begin position="199"/>
        <end position="220"/>
    </location>
</feature>
<evidence type="ECO:0000259" key="7">
    <source>
        <dbReference type="Pfam" id="PF02687"/>
    </source>
</evidence>
<dbReference type="GO" id="GO:0032153">
    <property type="term" value="C:cell division site"/>
    <property type="evidence" value="ECO:0007669"/>
    <property type="project" value="TreeGrafter"/>
</dbReference>